<evidence type="ECO:0000259" key="1">
    <source>
        <dbReference type="PROSITE" id="PS50011"/>
    </source>
</evidence>
<name>A0ABQ9YWM8_9CRUS</name>
<protein>
    <recommendedName>
        <fullName evidence="1">Protein kinase domain-containing protein</fullName>
    </recommendedName>
</protein>
<evidence type="ECO:0000313" key="3">
    <source>
        <dbReference type="Proteomes" id="UP001234178"/>
    </source>
</evidence>
<keyword evidence="3" id="KW-1185">Reference proteome</keyword>
<accession>A0ABQ9YWM8</accession>
<evidence type="ECO:0000313" key="2">
    <source>
        <dbReference type="EMBL" id="KAK4005040.1"/>
    </source>
</evidence>
<dbReference type="PROSITE" id="PS50011">
    <property type="entry name" value="PROTEIN_KINASE_DOM"/>
    <property type="match status" value="1"/>
</dbReference>
<dbReference type="PANTHER" id="PTHR13954">
    <property type="entry name" value="IRE1-RELATED"/>
    <property type="match status" value="1"/>
</dbReference>
<dbReference type="Proteomes" id="UP001234178">
    <property type="component" value="Unassembled WGS sequence"/>
</dbReference>
<sequence>MADSDSEPYEVLGKGEHTTVFAGGPGLAVKKIEKRWMVKGLRDREEAAMRKMDHPNVIKLFDVKETEDFKSWILERCLGTVRDYINGDKKIKEDCMPTEVEALMQMASGLAYIHSQNIVHRDIKPDNVLIAENSDPKLKFVLKISDFACSKPMTQDGKHSYSGPRGTRAYHAPEYLRLEDGTMTDEEMKNIREDKSIDIFSLGCLFFTYIVKKGTIHLFSTPGEPFNLQERDDSDVTENIRNDKKYIEENGIPREHYAFKMIDGMTKARSEHRWVLNEGGKNSVLGTLKMELQRE</sequence>
<reference evidence="2 3" key="1">
    <citation type="journal article" date="2023" name="Nucleic Acids Res.">
        <title>The hologenome of Daphnia magna reveals possible DNA methylation and microbiome-mediated evolution of the host genome.</title>
        <authorList>
            <person name="Chaturvedi A."/>
            <person name="Li X."/>
            <person name="Dhandapani V."/>
            <person name="Marshall H."/>
            <person name="Kissane S."/>
            <person name="Cuenca-Cambronero M."/>
            <person name="Asole G."/>
            <person name="Calvet F."/>
            <person name="Ruiz-Romero M."/>
            <person name="Marangio P."/>
            <person name="Guigo R."/>
            <person name="Rago D."/>
            <person name="Mirbahai L."/>
            <person name="Eastwood N."/>
            <person name="Colbourne J.K."/>
            <person name="Zhou J."/>
            <person name="Mallon E."/>
            <person name="Orsini L."/>
        </authorList>
    </citation>
    <scope>NUCLEOTIDE SEQUENCE [LARGE SCALE GENOMIC DNA]</scope>
    <source>
        <strain evidence="2">LRV0_1</strain>
    </source>
</reference>
<dbReference type="PANTHER" id="PTHR13954:SF6">
    <property type="entry name" value="NON-SPECIFIC SERINE_THREONINE PROTEIN KINASE"/>
    <property type="match status" value="1"/>
</dbReference>
<dbReference type="SMART" id="SM00220">
    <property type="entry name" value="S_TKc"/>
    <property type="match status" value="1"/>
</dbReference>
<dbReference type="InterPro" id="IPR008271">
    <property type="entry name" value="Ser/Thr_kinase_AS"/>
</dbReference>
<dbReference type="Gene3D" id="1.10.510.10">
    <property type="entry name" value="Transferase(Phosphotransferase) domain 1"/>
    <property type="match status" value="1"/>
</dbReference>
<dbReference type="EMBL" id="JAOYFB010000001">
    <property type="protein sequence ID" value="KAK4005040.1"/>
    <property type="molecule type" value="Genomic_DNA"/>
</dbReference>
<proteinExistence type="predicted"/>
<dbReference type="PROSITE" id="PS00108">
    <property type="entry name" value="PROTEIN_KINASE_ST"/>
    <property type="match status" value="1"/>
</dbReference>
<dbReference type="Gene3D" id="3.30.200.20">
    <property type="entry name" value="Phosphorylase Kinase, domain 1"/>
    <property type="match status" value="1"/>
</dbReference>
<dbReference type="InterPro" id="IPR045133">
    <property type="entry name" value="IRE1/2-like"/>
</dbReference>
<dbReference type="InterPro" id="IPR000719">
    <property type="entry name" value="Prot_kinase_dom"/>
</dbReference>
<feature type="domain" description="Protein kinase" evidence="1">
    <location>
        <begin position="6"/>
        <end position="285"/>
    </location>
</feature>
<dbReference type="Pfam" id="PF00069">
    <property type="entry name" value="Pkinase"/>
    <property type="match status" value="1"/>
</dbReference>
<gene>
    <name evidence="2" type="ORF">OUZ56_006764</name>
</gene>
<dbReference type="InterPro" id="IPR011009">
    <property type="entry name" value="Kinase-like_dom_sf"/>
</dbReference>
<dbReference type="SUPFAM" id="SSF56112">
    <property type="entry name" value="Protein kinase-like (PK-like)"/>
    <property type="match status" value="1"/>
</dbReference>
<comment type="caution">
    <text evidence="2">The sequence shown here is derived from an EMBL/GenBank/DDBJ whole genome shotgun (WGS) entry which is preliminary data.</text>
</comment>
<organism evidence="2 3">
    <name type="scientific">Daphnia magna</name>
    <dbReference type="NCBI Taxonomy" id="35525"/>
    <lineage>
        <taxon>Eukaryota</taxon>
        <taxon>Metazoa</taxon>
        <taxon>Ecdysozoa</taxon>
        <taxon>Arthropoda</taxon>
        <taxon>Crustacea</taxon>
        <taxon>Branchiopoda</taxon>
        <taxon>Diplostraca</taxon>
        <taxon>Cladocera</taxon>
        <taxon>Anomopoda</taxon>
        <taxon>Daphniidae</taxon>
        <taxon>Daphnia</taxon>
    </lineage>
</organism>